<dbReference type="AlphaFoldDB" id="A0A8J6PFG7"/>
<gene>
    <name evidence="9" type="ORF">H8702_12465</name>
</gene>
<comment type="similarity">
    <text evidence="7">Belongs to the binding-protein-dependent transport system permease family.</text>
</comment>
<dbReference type="InterPro" id="IPR050901">
    <property type="entry name" value="BP-dep_ABC_trans_perm"/>
</dbReference>
<feature type="transmembrane region" description="Helical" evidence="7">
    <location>
        <begin position="109"/>
        <end position="129"/>
    </location>
</feature>
<evidence type="ECO:0000313" key="10">
    <source>
        <dbReference type="Proteomes" id="UP000632659"/>
    </source>
</evidence>
<evidence type="ECO:0000256" key="4">
    <source>
        <dbReference type="ARBA" id="ARBA00022692"/>
    </source>
</evidence>
<keyword evidence="10" id="KW-1185">Reference proteome</keyword>
<dbReference type="Pfam" id="PF00528">
    <property type="entry name" value="BPD_transp_1"/>
    <property type="match status" value="1"/>
</dbReference>
<keyword evidence="5 7" id="KW-1133">Transmembrane helix</keyword>
<evidence type="ECO:0000256" key="1">
    <source>
        <dbReference type="ARBA" id="ARBA00004651"/>
    </source>
</evidence>
<feature type="transmembrane region" description="Helical" evidence="7">
    <location>
        <begin position="141"/>
        <end position="160"/>
    </location>
</feature>
<keyword evidence="2 7" id="KW-0813">Transport</keyword>
<dbReference type="GO" id="GO:0055085">
    <property type="term" value="P:transmembrane transport"/>
    <property type="evidence" value="ECO:0007669"/>
    <property type="project" value="InterPro"/>
</dbReference>
<evidence type="ECO:0000259" key="8">
    <source>
        <dbReference type="PROSITE" id="PS50928"/>
    </source>
</evidence>
<dbReference type="PANTHER" id="PTHR32243">
    <property type="entry name" value="MALTOSE TRANSPORT SYSTEM PERMEASE-RELATED"/>
    <property type="match status" value="1"/>
</dbReference>
<evidence type="ECO:0000256" key="3">
    <source>
        <dbReference type="ARBA" id="ARBA00022475"/>
    </source>
</evidence>
<proteinExistence type="inferred from homology"/>
<dbReference type="InterPro" id="IPR000515">
    <property type="entry name" value="MetI-like"/>
</dbReference>
<feature type="transmembrane region" description="Helical" evidence="7">
    <location>
        <begin position="72"/>
        <end position="97"/>
    </location>
</feature>
<dbReference type="OrthoDB" id="42677at2"/>
<dbReference type="InterPro" id="IPR035906">
    <property type="entry name" value="MetI-like_sf"/>
</dbReference>
<evidence type="ECO:0000256" key="2">
    <source>
        <dbReference type="ARBA" id="ARBA00022448"/>
    </source>
</evidence>
<protein>
    <submittedName>
        <fullName evidence="9">Carbohydrate ABC transporter permease</fullName>
    </submittedName>
</protein>
<sequence>MQRLTTSKWLRILFYIFLIVVLVIQTYPMFWVLMSSFKTKDDMAFLEAYSMPSSLYLGNYITALFESNLIRYFLNSVIVAVGTLVGIVILSAPAAYAISKIQFKQNERLLSFFLLGMMIPIFACLIPMFQIYNAVGLRNTYLSLILPQIGFSLPMAIYLYTGFMKFVPNSLLEAATIDGANSFQIFSKIMFPMAKNSTITIIIYNFVNIWNEFTYANTFMTKGIMKTLPVGLNDFVGEMGRRDWGGTFAAIVLAILPTLIIYFFLNKNVMEGMAAGAIKD</sequence>
<dbReference type="GO" id="GO:0005886">
    <property type="term" value="C:plasma membrane"/>
    <property type="evidence" value="ECO:0007669"/>
    <property type="project" value="UniProtKB-SubCell"/>
</dbReference>
<feature type="transmembrane region" description="Helical" evidence="7">
    <location>
        <begin position="244"/>
        <end position="265"/>
    </location>
</feature>
<keyword evidence="3" id="KW-1003">Cell membrane</keyword>
<dbReference type="PANTHER" id="PTHR32243:SF24">
    <property type="entry name" value="DIACETYLCHITOBIOSE UPTAKE SYSTEM PERMEASE PROTEIN NGCG"/>
    <property type="match status" value="1"/>
</dbReference>
<evidence type="ECO:0000256" key="5">
    <source>
        <dbReference type="ARBA" id="ARBA00022989"/>
    </source>
</evidence>
<organism evidence="9 10">
    <name type="scientific">Massiliimalia timonensis</name>
    <dbReference type="NCBI Taxonomy" id="1987501"/>
    <lineage>
        <taxon>Bacteria</taxon>
        <taxon>Bacillati</taxon>
        <taxon>Bacillota</taxon>
        <taxon>Clostridia</taxon>
        <taxon>Eubacteriales</taxon>
        <taxon>Oscillospiraceae</taxon>
        <taxon>Massiliimalia</taxon>
    </lineage>
</organism>
<feature type="domain" description="ABC transmembrane type-1" evidence="8">
    <location>
        <begin position="73"/>
        <end position="265"/>
    </location>
</feature>
<dbReference type="EMBL" id="JACRTL010000009">
    <property type="protein sequence ID" value="MBC8611903.1"/>
    <property type="molecule type" value="Genomic_DNA"/>
</dbReference>
<evidence type="ECO:0000313" key="9">
    <source>
        <dbReference type="EMBL" id="MBC8611903.1"/>
    </source>
</evidence>
<comment type="subcellular location">
    <subcellularLocation>
        <location evidence="1 7">Cell membrane</location>
        <topology evidence="1 7">Multi-pass membrane protein</topology>
    </subcellularLocation>
</comment>
<keyword evidence="6 7" id="KW-0472">Membrane</keyword>
<dbReference type="RefSeq" id="WP_093987912.1">
    <property type="nucleotide sequence ID" value="NZ_FYDD01000002.1"/>
</dbReference>
<feature type="transmembrane region" description="Helical" evidence="7">
    <location>
        <begin position="12"/>
        <end position="33"/>
    </location>
</feature>
<dbReference type="Gene3D" id="1.10.3720.10">
    <property type="entry name" value="MetI-like"/>
    <property type="match status" value="1"/>
</dbReference>
<dbReference type="PROSITE" id="PS50928">
    <property type="entry name" value="ABC_TM1"/>
    <property type="match status" value="1"/>
</dbReference>
<dbReference type="CDD" id="cd06261">
    <property type="entry name" value="TM_PBP2"/>
    <property type="match status" value="1"/>
</dbReference>
<keyword evidence="4 7" id="KW-0812">Transmembrane</keyword>
<dbReference type="Proteomes" id="UP000632659">
    <property type="component" value="Unassembled WGS sequence"/>
</dbReference>
<evidence type="ECO:0000256" key="6">
    <source>
        <dbReference type="ARBA" id="ARBA00023136"/>
    </source>
</evidence>
<evidence type="ECO:0000256" key="7">
    <source>
        <dbReference type="RuleBase" id="RU363032"/>
    </source>
</evidence>
<comment type="caution">
    <text evidence="9">The sequence shown here is derived from an EMBL/GenBank/DDBJ whole genome shotgun (WGS) entry which is preliminary data.</text>
</comment>
<dbReference type="SUPFAM" id="SSF161098">
    <property type="entry name" value="MetI-like"/>
    <property type="match status" value="1"/>
</dbReference>
<reference evidence="9" key="1">
    <citation type="submission" date="2020-08" db="EMBL/GenBank/DDBJ databases">
        <title>Genome public.</title>
        <authorList>
            <person name="Liu C."/>
            <person name="Sun Q."/>
        </authorList>
    </citation>
    <scope>NUCLEOTIDE SEQUENCE</scope>
    <source>
        <strain evidence="9">NSJ-15</strain>
    </source>
</reference>
<name>A0A8J6PFG7_9FIRM</name>
<accession>A0A8J6PFG7</accession>